<keyword evidence="5" id="KW-0378">Hydrolase</keyword>
<dbReference type="InterPro" id="IPR006741">
    <property type="entry name" value="AgrB"/>
</dbReference>
<dbReference type="Proteomes" id="UP000192731">
    <property type="component" value="Unassembled WGS sequence"/>
</dbReference>
<keyword evidence="2" id="KW-0673">Quorum sensing</keyword>
<sequence length="208" mass="22878">MSYLPFSKRVARSLASANNLSAEQEEIITYGLELLVLNLLNLIATLLVGFMLGVFSETIFCALTVMVFRQVAGGAHSNSPWRCLLVTASVIPILSLAGKFLATEGQAFINILSIMTIVIGFLVIIKYAPSDTPEAPCLSPARKRKMKNLSIFAILTFSLIIGILSYPSFTFLVNIKVSIVLAMVWISFILTPIGYSFMSHVDMIHIKR</sequence>
<dbReference type="AlphaFoldDB" id="A0A1W1V3U9"/>
<reference evidence="9 10" key="1">
    <citation type="submission" date="2017-04" db="EMBL/GenBank/DDBJ databases">
        <authorList>
            <person name="Afonso C.L."/>
            <person name="Miller P.J."/>
            <person name="Scott M.A."/>
            <person name="Spackman E."/>
            <person name="Goraichik I."/>
            <person name="Dimitrov K.M."/>
            <person name="Suarez D.L."/>
            <person name="Swayne D.E."/>
        </authorList>
    </citation>
    <scope>NUCLEOTIDE SEQUENCE [LARGE SCALE GENOMIC DNA]</scope>
    <source>
        <strain evidence="9 10">DSM 11270</strain>
    </source>
</reference>
<dbReference type="GO" id="GO:0009372">
    <property type="term" value="P:quorum sensing"/>
    <property type="evidence" value="ECO:0007669"/>
    <property type="project" value="UniProtKB-KW"/>
</dbReference>
<name>A0A1W1V3U9_DESTI</name>
<evidence type="ECO:0000313" key="9">
    <source>
        <dbReference type="EMBL" id="SMB87933.1"/>
    </source>
</evidence>
<keyword evidence="10" id="KW-1185">Reference proteome</keyword>
<dbReference type="GO" id="GO:0008233">
    <property type="term" value="F:peptidase activity"/>
    <property type="evidence" value="ECO:0007669"/>
    <property type="project" value="UniProtKB-KW"/>
</dbReference>
<proteinExistence type="predicted"/>
<keyword evidence="6 8" id="KW-1133">Transmembrane helix</keyword>
<evidence type="ECO:0000256" key="7">
    <source>
        <dbReference type="ARBA" id="ARBA00023136"/>
    </source>
</evidence>
<feature type="transmembrane region" description="Helical" evidence="8">
    <location>
        <begin position="175"/>
        <end position="198"/>
    </location>
</feature>
<dbReference type="EMBL" id="FWWT01000015">
    <property type="protein sequence ID" value="SMB87933.1"/>
    <property type="molecule type" value="Genomic_DNA"/>
</dbReference>
<evidence type="ECO:0000256" key="8">
    <source>
        <dbReference type="SAM" id="Phobius"/>
    </source>
</evidence>
<feature type="transmembrane region" description="Helical" evidence="8">
    <location>
        <begin position="149"/>
        <end position="169"/>
    </location>
</feature>
<accession>A0A1W1V3U9</accession>
<gene>
    <name evidence="9" type="ORF">SAMN00017405_1798</name>
</gene>
<keyword evidence="4 8" id="KW-0812">Transmembrane</keyword>
<evidence type="ECO:0000256" key="3">
    <source>
        <dbReference type="ARBA" id="ARBA00022670"/>
    </source>
</evidence>
<evidence type="ECO:0000256" key="1">
    <source>
        <dbReference type="ARBA" id="ARBA00022475"/>
    </source>
</evidence>
<keyword evidence="1" id="KW-1003">Cell membrane</keyword>
<feature type="transmembrane region" description="Helical" evidence="8">
    <location>
        <begin position="107"/>
        <end position="128"/>
    </location>
</feature>
<protein>
    <submittedName>
        <fullName evidence="9">Accessory gene regulator B</fullName>
    </submittedName>
</protein>
<evidence type="ECO:0000256" key="2">
    <source>
        <dbReference type="ARBA" id="ARBA00022654"/>
    </source>
</evidence>
<dbReference type="GO" id="GO:0016020">
    <property type="term" value="C:membrane"/>
    <property type="evidence" value="ECO:0007669"/>
    <property type="project" value="InterPro"/>
</dbReference>
<dbReference type="STRING" id="656914.SAMN00017405_1798"/>
<evidence type="ECO:0000256" key="4">
    <source>
        <dbReference type="ARBA" id="ARBA00022692"/>
    </source>
</evidence>
<evidence type="ECO:0000256" key="5">
    <source>
        <dbReference type="ARBA" id="ARBA00022801"/>
    </source>
</evidence>
<keyword evidence="7 8" id="KW-0472">Membrane</keyword>
<feature type="transmembrane region" description="Helical" evidence="8">
    <location>
        <begin position="80"/>
        <end position="101"/>
    </location>
</feature>
<feature type="transmembrane region" description="Helical" evidence="8">
    <location>
        <begin position="42"/>
        <end position="68"/>
    </location>
</feature>
<organism evidence="9 10">
    <name type="scientific">Desulfonispora thiosulfatigenes DSM 11270</name>
    <dbReference type="NCBI Taxonomy" id="656914"/>
    <lineage>
        <taxon>Bacteria</taxon>
        <taxon>Bacillati</taxon>
        <taxon>Bacillota</taxon>
        <taxon>Clostridia</taxon>
        <taxon>Eubacteriales</taxon>
        <taxon>Peptococcaceae</taxon>
        <taxon>Desulfonispora</taxon>
    </lineage>
</organism>
<dbReference type="Pfam" id="PF04647">
    <property type="entry name" value="AgrB"/>
    <property type="match status" value="1"/>
</dbReference>
<dbReference type="GO" id="GO:0006508">
    <property type="term" value="P:proteolysis"/>
    <property type="evidence" value="ECO:0007669"/>
    <property type="project" value="UniProtKB-KW"/>
</dbReference>
<keyword evidence="3" id="KW-0645">Protease</keyword>
<dbReference type="SMART" id="SM00793">
    <property type="entry name" value="AgrB"/>
    <property type="match status" value="1"/>
</dbReference>
<evidence type="ECO:0000313" key="10">
    <source>
        <dbReference type="Proteomes" id="UP000192731"/>
    </source>
</evidence>
<evidence type="ECO:0000256" key="6">
    <source>
        <dbReference type="ARBA" id="ARBA00022989"/>
    </source>
</evidence>